<evidence type="ECO:0000313" key="1">
    <source>
        <dbReference type="EMBL" id="PQB06871.1"/>
    </source>
</evidence>
<dbReference type="PANTHER" id="PTHR35446">
    <property type="entry name" value="SI:CH211-175M2.5"/>
    <property type="match status" value="1"/>
</dbReference>
<dbReference type="GO" id="GO:0004601">
    <property type="term" value="F:peroxidase activity"/>
    <property type="evidence" value="ECO:0007669"/>
    <property type="project" value="UniProtKB-KW"/>
</dbReference>
<evidence type="ECO:0000313" key="2">
    <source>
        <dbReference type="Proteomes" id="UP000239522"/>
    </source>
</evidence>
<proteinExistence type="predicted"/>
<organism evidence="1 2">
    <name type="scientific">Polaribacter filamentus</name>
    <dbReference type="NCBI Taxonomy" id="53483"/>
    <lineage>
        <taxon>Bacteria</taxon>
        <taxon>Pseudomonadati</taxon>
        <taxon>Bacteroidota</taxon>
        <taxon>Flavobacteriia</taxon>
        <taxon>Flavobacteriales</taxon>
        <taxon>Flavobacteriaceae</taxon>
    </lineage>
</organism>
<reference evidence="1 2" key="1">
    <citation type="submission" date="2016-11" db="EMBL/GenBank/DDBJ databases">
        <title>Trade-off between light-utilization and light-protection in marine flavobacteria.</title>
        <authorList>
            <person name="Kumagai Y."/>
        </authorList>
    </citation>
    <scope>NUCLEOTIDE SEQUENCE [LARGE SCALE GENOMIC DNA]</scope>
    <source>
        <strain evidence="1 2">ATCC 700397</strain>
    </source>
</reference>
<protein>
    <submittedName>
        <fullName evidence="1">Alkylhydroperoxidase</fullName>
    </submittedName>
</protein>
<name>A0A2S7KW61_9FLAO</name>
<comment type="caution">
    <text evidence="1">The sequence shown here is derived from an EMBL/GenBank/DDBJ whole genome shotgun (WGS) entry which is preliminary data.</text>
</comment>
<sequence length="191" mass="21375">MNTIKTKTLEPKTIENSDSISSKILKTAQKEMGMIPNMYAGMANNTALLEGYFYAYNSFRANSGFSSREQEVIFLSVAYENDCDYCMAAHSFVADNWSKVPVEVTNAIRSNSEIPNEKLKALSVFSRQMTVKRGLPSEDDINNFLSAGYTEENILGVISGIGVKTMSNYFNHVYKTPVDDAFSSRVWIKPN</sequence>
<dbReference type="Proteomes" id="UP000239522">
    <property type="component" value="Unassembled WGS sequence"/>
</dbReference>
<keyword evidence="1" id="KW-0560">Oxidoreductase</keyword>
<accession>A0A2S7KW61</accession>
<dbReference type="InterPro" id="IPR029032">
    <property type="entry name" value="AhpD-like"/>
</dbReference>
<dbReference type="EMBL" id="MQUA01000013">
    <property type="protein sequence ID" value="PQB06871.1"/>
    <property type="molecule type" value="Genomic_DNA"/>
</dbReference>
<dbReference type="RefSeq" id="WP_104809114.1">
    <property type="nucleotide sequence ID" value="NZ_MQUA01000013.1"/>
</dbReference>
<dbReference type="SUPFAM" id="SSF69118">
    <property type="entry name" value="AhpD-like"/>
    <property type="match status" value="1"/>
</dbReference>
<keyword evidence="2" id="KW-1185">Reference proteome</keyword>
<dbReference type="PANTHER" id="PTHR35446:SF3">
    <property type="entry name" value="CMD DOMAIN-CONTAINING PROTEIN"/>
    <property type="match status" value="1"/>
</dbReference>
<keyword evidence="1" id="KW-0575">Peroxidase</keyword>
<dbReference type="AlphaFoldDB" id="A0A2S7KW61"/>
<dbReference type="Gene3D" id="1.20.1290.10">
    <property type="entry name" value="AhpD-like"/>
    <property type="match status" value="1"/>
</dbReference>
<dbReference type="OrthoDB" id="9808310at2"/>
<gene>
    <name evidence="1" type="ORF">BST83_06675</name>
</gene>